<evidence type="ECO:0000313" key="5">
    <source>
        <dbReference type="Proteomes" id="UP001341840"/>
    </source>
</evidence>
<dbReference type="InterPro" id="IPR012334">
    <property type="entry name" value="Pectin_lyas_fold"/>
</dbReference>
<proteinExistence type="predicted"/>
<dbReference type="InterPro" id="IPR011050">
    <property type="entry name" value="Pectin_lyase_fold/virulence"/>
</dbReference>
<sequence>MWEACKYVDEKLAVKVVGVICIVLLLGSVAECREVDGILENLEYPAISCRKHSASLTDFGGVGDGKTSNTKAFQYAIGNLSHYGSDGGSLLVLHRFVFSKLLLTYLCFTSKTHVRLIQLFLSHTSLGKTLSNLHLFLNCNCN</sequence>
<comment type="caution">
    <text evidence="4">The sequence shown here is derived from an EMBL/GenBank/DDBJ whole genome shotgun (WGS) entry which is preliminary data.</text>
</comment>
<keyword evidence="2" id="KW-0964">Secreted</keyword>
<evidence type="ECO:0000313" key="4">
    <source>
        <dbReference type="EMBL" id="MED6113875.1"/>
    </source>
</evidence>
<keyword evidence="2" id="KW-0134">Cell wall</keyword>
<dbReference type="Gene3D" id="2.160.20.10">
    <property type="entry name" value="Single-stranded right-handed beta-helix, Pectin lyase-like"/>
    <property type="match status" value="1"/>
</dbReference>
<dbReference type="Proteomes" id="UP001341840">
    <property type="component" value="Unassembled WGS sequence"/>
</dbReference>
<reference evidence="4 5" key="1">
    <citation type="journal article" date="2023" name="Plants (Basel)">
        <title>Bridging the Gap: Combining Genomics and Transcriptomics Approaches to Understand Stylosanthes scabra, an Orphan Legume from the Brazilian Caatinga.</title>
        <authorList>
            <person name="Ferreira-Neto J.R.C."/>
            <person name="da Silva M.D."/>
            <person name="Binneck E."/>
            <person name="de Melo N.F."/>
            <person name="da Silva R.H."/>
            <person name="de Melo A.L.T.M."/>
            <person name="Pandolfi V."/>
            <person name="Bustamante F.O."/>
            <person name="Brasileiro-Vidal A.C."/>
            <person name="Benko-Iseppon A.M."/>
        </authorList>
    </citation>
    <scope>NUCLEOTIDE SEQUENCE [LARGE SCALE GENOMIC DNA]</scope>
    <source>
        <tissue evidence="4">Leaves</tissue>
    </source>
</reference>
<evidence type="ECO:0000256" key="3">
    <source>
        <dbReference type="SAM" id="Phobius"/>
    </source>
</evidence>
<comment type="subcellular location">
    <subcellularLocation>
        <location evidence="1">Secreted</location>
        <location evidence="1">Cell wall</location>
    </subcellularLocation>
</comment>
<protein>
    <submittedName>
        <fullName evidence="4">Uncharacterized protein</fullName>
    </submittedName>
</protein>
<dbReference type="PANTHER" id="PTHR31339:SF12">
    <property type="entry name" value="ENDO-POLYGALACTURONASE-LIKE PROTEIN"/>
    <property type="match status" value="1"/>
</dbReference>
<keyword evidence="3" id="KW-1133">Transmembrane helix</keyword>
<keyword evidence="3" id="KW-0812">Transmembrane</keyword>
<accession>A0ABU6QPJ1</accession>
<dbReference type="InterPro" id="IPR051801">
    <property type="entry name" value="GH28_Enzymes"/>
</dbReference>
<feature type="transmembrane region" description="Helical" evidence="3">
    <location>
        <begin position="12"/>
        <end position="30"/>
    </location>
</feature>
<dbReference type="EMBL" id="JASCZI010000943">
    <property type="protein sequence ID" value="MED6113875.1"/>
    <property type="molecule type" value="Genomic_DNA"/>
</dbReference>
<name>A0ABU6QPJ1_9FABA</name>
<dbReference type="PANTHER" id="PTHR31339">
    <property type="entry name" value="PECTIN LYASE-RELATED"/>
    <property type="match status" value="1"/>
</dbReference>
<keyword evidence="5" id="KW-1185">Reference proteome</keyword>
<organism evidence="4 5">
    <name type="scientific">Stylosanthes scabra</name>
    <dbReference type="NCBI Taxonomy" id="79078"/>
    <lineage>
        <taxon>Eukaryota</taxon>
        <taxon>Viridiplantae</taxon>
        <taxon>Streptophyta</taxon>
        <taxon>Embryophyta</taxon>
        <taxon>Tracheophyta</taxon>
        <taxon>Spermatophyta</taxon>
        <taxon>Magnoliopsida</taxon>
        <taxon>eudicotyledons</taxon>
        <taxon>Gunneridae</taxon>
        <taxon>Pentapetalae</taxon>
        <taxon>rosids</taxon>
        <taxon>fabids</taxon>
        <taxon>Fabales</taxon>
        <taxon>Fabaceae</taxon>
        <taxon>Papilionoideae</taxon>
        <taxon>50 kb inversion clade</taxon>
        <taxon>dalbergioids sensu lato</taxon>
        <taxon>Dalbergieae</taxon>
        <taxon>Pterocarpus clade</taxon>
        <taxon>Stylosanthes</taxon>
    </lineage>
</organism>
<dbReference type="SUPFAM" id="SSF51126">
    <property type="entry name" value="Pectin lyase-like"/>
    <property type="match status" value="1"/>
</dbReference>
<gene>
    <name evidence="4" type="ORF">PIB30_074925</name>
</gene>
<evidence type="ECO:0000256" key="2">
    <source>
        <dbReference type="ARBA" id="ARBA00022512"/>
    </source>
</evidence>
<evidence type="ECO:0000256" key="1">
    <source>
        <dbReference type="ARBA" id="ARBA00004191"/>
    </source>
</evidence>
<keyword evidence="3" id="KW-0472">Membrane</keyword>